<accession>A0AC61L5D2</accession>
<evidence type="ECO:0000313" key="1">
    <source>
        <dbReference type="EMBL" id="PXF61596.1"/>
    </source>
</evidence>
<proteinExistence type="predicted"/>
<evidence type="ECO:0000313" key="2">
    <source>
        <dbReference type="Proteomes" id="UP000248329"/>
    </source>
</evidence>
<gene>
    <name evidence="1" type="ORF">C4B59_03340</name>
</gene>
<reference evidence="1" key="1">
    <citation type="submission" date="2018-01" db="EMBL/GenBank/DDBJ databases">
        <authorList>
            <person name="Krukenberg V."/>
        </authorList>
    </citation>
    <scope>NUCLEOTIDE SEQUENCE</scope>
    <source>
        <strain evidence="1">E20ANME2</strain>
    </source>
</reference>
<dbReference type="Proteomes" id="UP000248329">
    <property type="component" value="Unassembled WGS sequence"/>
</dbReference>
<sequence>MKGDIFDVISSDDAFDILRLIAREDQKIAKRIEQIAIEYLKSVDIEDIAFEVYFALDCIEVEEVWNRSGNTRDGYVDPTEMAWQIFEEALDPFCEELRKCQRLSRYAEAKKHCLGILEGIYKFEKESTSEYKDWAVDAPREYFGCVLKEWKSGQSSPEDVA</sequence>
<dbReference type="EMBL" id="PQXF01000004">
    <property type="protein sequence ID" value="PXF61596.1"/>
    <property type="molecule type" value="Genomic_DNA"/>
</dbReference>
<name>A0AC61L5D2_9EURY</name>
<protein>
    <submittedName>
        <fullName evidence="1">Uncharacterized protein</fullName>
    </submittedName>
</protein>
<organism evidence="1 2">
    <name type="scientific">Candidatus Methanogaster sp</name>
    <dbReference type="NCBI Taxonomy" id="3386292"/>
    <lineage>
        <taxon>Archaea</taxon>
        <taxon>Methanobacteriati</taxon>
        <taxon>Methanobacteriota</taxon>
        <taxon>Stenosarchaea group</taxon>
        <taxon>Methanomicrobia</taxon>
        <taxon>Methanosarcinales</taxon>
        <taxon>ANME-2 cluster</taxon>
        <taxon>Candidatus Methanogasteraceae</taxon>
        <taxon>Candidatus Methanogaster</taxon>
    </lineage>
</organism>
<comment type="caution">
    <text evidence="1">The sequence shown here is derived from an EMBL/GenBank/DDBJ whole genome shotgun (WGS) entry which is preliminary data.</text>
</comment>